<feature type="signal peptide" evidence="1">
    <location>
        <begin position="1"/>
        <end position="26"/>
    </location>
</feature>
<evidence type="ECO:0000259" key="2">
    <source>
        <dbReference type="Pfam" id="PF13472"/>
    </source>
</evidence>
<proteinExistence type="predicted"/>
<dbReference type="InterPro" id="IPR052762">
    <property type="entry name" value="PCW_deacetylase/CE"/>
</dbReference>
<dbReference type="Gene3D" id="2.60.120.260">
    <property type="entry name" value="Galactose-binding domain-like"/>
    <property type="match status" value="1"/>
</dbReference>
<reference evidence="5" key="1">
    <citation type="submission" date="2014-12" db="EMBL/GenBank/DDBJ databases">
        <title>Complete genome sequence of a multi-drug resistant Klebsiella pneumoniae.</title>
        <authorList>
            <person name="Hua X."/>
            <person name="Chen Q."/>
            <person name="Li X."/>
            <person name="Feng Y."/>
            <person name="Ruan Z."/>
            <person name="Yu Y."/>
        </authorList>
    </citation>
    <scope>NUCLEOTIDE SEQUENCE [LARGE SCALE GENOMIC DNA]</scope>
    <source>
        <strain evidence="5">5.12</strain>
    </source>
</reference>
<dbReference type="SUPFAM" id="SSF52266">
    <property type="entry name" value="SGNH hydrolase"/>
    <property type="match status" value="1"/>
</dbReference>
<dbReference type="PANTHER" id="PTHR37834:SF2">
    <property type="entry name" value="ESTERASE, SGNH HYDROLASE-TYPE"/>
    <property type="match status" value="1"/>
</dbReference>
<evidence type="ECO:0000313" key="4">
    <source>
        <dbReference type="EMBL" id="QJR82378.1"/>
    </source>
</evidence>
<feature type="domain" description="Carbohydrate esterase 2 N-terminal" evidence="3">
    <location>
        <begin position="38"/>
        <end position="147"/>
    </location>
</feature>
<dbReference type="InterPro" id="IPR013830">
    <property type="entry name" value="SGNH_hydro"/>
</dbReference>
<name>A0A6M4MHH9_9ALTE</name>
<dbReference type="Proteomes" id="UP000219285">
    <property type="component" value="Chromosome"/>
</dbReference>
<dbReference type="OrthoDB" id="9801375at2"/>
<reference evidence="4 5" key="2">
    <citation type="submission" date="2020-04" db="EMBL/GenBank/DDBJ databases">
        <title>Complete genome sequence of Alteromonas pelagimontana 5.12T.</title>
        <authorList>
            <person name="Sinha R.K."/>
            <person name="Krishnan K.P."/>
            <person name="Kurian J.P."/>
        </authorList>
    </citation>
    <scope>NUCLEOTIDE SEQUENCE [LARGE SCALE GENOMIC DNA]</scope>
    <source>
        <strain evidence="4 5">5.12</strain>
    </source>
</reference>
<gene>
    <name evidence="4" type="ORF">CA267_017285</name>
</gene>
<evidence type="ECO:0000259" key="3">
    <source>
        <dbReference type="Pfam" id="PF17996"/>
    </source>
</evidence>
<dbReference type="InterPro" id="IPR036514">
    <property type="entry name" value="SGNH_hydro_sf"/>
</dbReference>
<feature type="domain" description="SGNH hydrolase-type esterase" evidence="2">
    <location>
        <begin position="157"/>
        <end position="325"/>
    </location>
</feature>
<dbReference type="Pfam" id="PF17996">
    <property type="entry name" value="CE2_N"/>
    <property type="match status" value="1"/>
</dbReference>
<accession>A0A6M4MHH9</accession>
<dbReference type="Pfam" id="PF13472">
    <property type="entry name" value="Lipase_GDSL_2"/>
    <property type="match status" value="1"/>
</dbReference>
<dbReference type="PANTHER" id="PTHR37834">
    <property type="entry name" value="GDSL-LIKE LIPASE/ACYLHYDROLASE DOMAIN PROTEIN (AFU_ORTHOLOGUE AFUA_2G00620)"/>
    <property type="match status" value="1"/>
</dbReference>
<sequence length="364" mass="40235">MRIKRITRVGLATFLFTAIALSSAVAKTVPADNPAFQYVGRIDFTDPKAPLLSWPGSQVKTTFTGSSVSVILDDDSGNNYYNIILDGNSDAPYVINALQGKHVYWISSALADTSHTIEIYKRTEGEEGATRFLGLDIPDSATVKAPPAAPKRKIEIYGDSITSGMGNEGIFNGRDDLPSQKNHYLSYGAIAARELNAQLHTISQSGIGVLVSWFGFTMSDFYDQLIAVGNNDTQWNFDSWTPDVVVVNLFQNDRALFLDKQRLNPTPSDKDFINAYADFIKTLRGQYPEAKILCALGSMDASAQESKWPEIIRQAVAKQQQAGDKDIDTLIFPFTGYTQHPRVMHHQQNAALLAAKIREMTGWQ</sequence>
<keyword evidence="5" id="KW-1185">Reference proteome</keyword>
<keyword evidence="4" id="KW-0378">Hydrolase</keyword>
<dbReference type="Gene3D" id="3.40.50.1110">
    <property type="entry name" value="SGNH hydrolase"/>
    <property type="match status" value="1"/>
</dbReference>
<dbReference type="InterPro" id="IPR037461">
    <property type="entry name" value="CtCE2-like_dom"/>
</dbReference>
<organism evidence="4 5">
    <name type="scientific">Alteromonas pelagimontana</name>
    <dbReference type="NCBI Taxonomy" id="1858656"/>
    <lineage>
        <taxon>Bacteria</taxon>
        <taxon>Pseudomonadati</taxon>
        <taxon>Pseudomonadota</taxon>
        <taxon>Gammaproteobacteria</taxon>
        <taxon>Alteromonadales</taxon>
        <taxon>Alteromonadaceae</taxon>
        <taxon>Alteromonas/Salinimonas group</taxon>
        <taxon>Alteromonas</taxon>
    </lineage>
</organism>
<dbReference type="InterPro" id="IPR040794">
    <property type="entry name" value="CE2_N"/>
</dbReference>
<dbReference type="AlphaFoldDB" id="A0A6M4MHH9"/>
<dbReference type="GO" id="GO:0052689">
    <property type="term" value="F:carboxylic ester hydrolase activity"/>
    <property type="evidence" value="ECO:0007669"/>
    <property type="project" value="InterPro"/>
</dbReference>
<feature type="chain" id="PRO_5028884393" evidence="1">
    <location>
        <begin position="27"/>
        <end position="364"/>
    </location>
</feature>
<protein>
    <submittedName>
        <fullName evidence="4">SGNH/GDSL hydrolase family protein</fullName>
    </submittedName>
</protein>
<dbReference type="RefSeq" id="WP_083638473.1">
    <property type="nucleotide sequence ID" value="NZ_CP052766.1"/>
</dbReference>
<keyword evidence="1" id="KW-0732">Signal</keyword>
<dbReference type="KEGG" id="apel:CA267_017285"/>
<evidence type="ECO:0000313" key="5">
    <source>
        <dbReference type="Proteomes" id="UP000219285"/>
    </source>
</evidence>
<evidence type="ECO:0000256" key="1">
    <source>
        <dbReference type="SAM" id="SignalP"/>
    </source>
</evidence>
<dbReference type="EMBL" id="CP052766">
    <property type="protein sequence ID" value="QJR82378.1"/>
    <property type="molecule type" value="Genomic_DNA"/>
</dbReference>
<dbReference type="CDD" id="cd01831">
    <property type="entry name" value="Endoglucanase_E_like"/>
    <property type="match status" value="1"/>
</dbReference>